<dbReference type="PANTHER" id="PTHR42208:SF1">
    <property type="entry name" value="HEAVY METAL TRANSPORTER"/>
    <property type="match status" value="1"/>
</dbReference>
<dbReference type="RefSeq" id="WP_345340236.1">
    <property type="nucleotide sequence ID" value="NZ_BAABLI010000014.1"/>
</dbReference>
<proteinExistence type="predicted"/>
<keyword evidence="1" id="KW-0472">Membrane</keyword>
<evidence type="ECO:0000313" key="3">
    <source>
        <dbReference type="EMBL" id="MFD2095693.1"/>
    </source>
</evidence>
<organism evidence="3 4">
    <name type="scientific">Corallincola platygyrae</name>
    <dbReference type="NCBI Taxonomy" id="1193278"/>
    <lineage>
        <taxon>Bacteria</taxon>
        <taxon>Pseudomonadati</taxon>
        <taxon>Pseudomonadota</taxon>
        <taxon>Gammaproteobacteria</taxon>
        <taxon>Alteromonadales</taxon>
        <taxon>Psychromonadaceae</taxon>
        <taxon>Corallincola</taxon>
    </lineage>
</organism>
<keyword evidence="1" id="KW-0812">Transmembrane</keyword>
<keyword evidence="1" id="KW-1133">Transmembrane helix</keyword>
<feature type="transmembrane region" description="Helical" evidence="1">
    <location>
        <begin position="164"/>
        <end position="187"/>
    </location>
</feature>
<accession>A0ABW4XMK2</accession>
<feature type="transmembrane region" description="Helical" evidence="1">
    <location>
        <begin position="79"/>
        <end position="102"/>
    </location>
</feature>
<dbReference type="Pfam" id="PF13386">
    <property type="entry name" value="DsbD_2"/>
    <property type="match status" value="1"/>
</dbReference>
<sequence>MEPLLYQLGAAFSVGLLSSGHCAGMCGGLSAALLSGSNERTFLKALALSAGRVFSYAVAGFLVALTASALTQLAEAKHWIVTTQILAGVMVILAGLYITGWYRGLTYIERAGAGIWKRLQRLAKAFLPIRTIPTAFCYGLVWGWLPCGLVYSTLTWNLSAEAAWHGAAVMFCFGLGTLPSMLSLGMLGNRVAKLLSNRGFRNLAGGFVIALGLFTLLSALDRSTWF</sequence>
<feature type="transmembrane region" description="Helical" evidence="1">
    <location>
        <begin position="6"/>
        <end position="33"/>
    </location>
</feature>
<comment type="caution">
    <text evidence="3">The sequence shown here is derived from an EMBL/GenBank/DDBJ whole genome shotgun (WGS) entry which is preliminary data.</text>
</comment>
<reference evidence="4" key="1">
    <citation type="journal article" date="2019" name="Int. J. Syst. Evol. Microbiol.">
        <title>The Global Catalogue of Microorganisms (GCM) 10K type strain sequencing project: providing services to taxonomists for standard genome sequencing and annotation.</title>
        <authorList>
            <consortium name="The Broad Institute Genomics Platform"/>
            <consortium name="The Broad Institute Genome Sequencing Center for Infectious Disease"/>
            <person name="Wu L."/>
            <person name="Ma J."/>
        </authorList>
    </citation>
    <scope>NUCLEOTIDE SEQUENCE [LARGE SCALE GENOMIC DNA]</scope>
    <source>
        <strain evidence="4">CGMCC 1.10992</strain>
    </source>
</reference>
<evidence type="ECO:0000259" key="2">
    <source>
        <dbReference type="Pfam" id="PF13386"/>
    </source>
</evidence>
<feature type="domain" description="Urease accessory protein UreH-like transmembrane" evidence="2">
    <location>
        <begin position="10"/>
        <end position="213"/>
    </location>
</feature>
<dbReference type="PANTHER" id="PTHR42208">
    <property type="entry name" value="HEAVY METAL TRANSPORTER-RELATED"/>
    <property type="match status" value="1"/>
</dbReference>
<feature type="transmembrane region" description="Helical" evidence="1">
    <location>
        <begin position="199"/>
        <end position="220"/>
    </location>
</feature>
<dbReference type="InterPro" id="IPR039447">
    <property type="entry name" value="UreH-like_TM_dom"/>
</dbReference>
<name>A0ABW4XMK2_9GAMM</name>
<evidence type="ECO:0000313" key="4">
    <source>
        <dbReference type="Proteomes" id="UP001597380"/>
    </source>
</evidence>
<keyword evidence="4" id="KW-1185">Reference proteome</keyword>
<protein>
    <submittedName>
        <fullName evidence="3">Sulfite exporter TauE/SafE family protein</fullName>
    </submittedName>
</protein>
<feature type="transmembrane region" description="Helical" evidence="1">
    <location>
        <begin position="53"/>
        <end position="73"/>
    </location>
</feature>
<feature type="transmembrane region" description="Helical" evidence="1">
    <location>
        <begin position="122"/>
        <end position="144"/>
    </location>
</feature>
<gene>
    <name evidence="3" type="ORF">ACFSJ3_06830</name>
</gene>
<dbReference type="EMBL" id="JBHUHT010000009">
    <property type="protein sequence ID" value="MFD2095693.1"/>
    <property type="molecule type" value="Genomic_DNA"/>
</dbReference>
<dbReference type="Proteomes" id="UP001597380">
    <property type="component" value="Unassembled WGS sequence"/>
</dbReference>
<evidence type="ECO:0000256" key="1">
    <source>
        <dbReference type="SAM" id="Phobius"/>
    </source>
</evidence>